<dbReference type="HOGENOM" id="CLU_031634_1_0_9"/>
<feature type="transmembrane region" description="Helical" evidence="1">
    <location>
        <begin position="153"/>
        <end position="176"/>
    </location>
</feature>
<evidence type="ECO:0000313" key="3">
    <source>
        <dbReference type="Proteomes" id="UP000005798"/>
    </source>
</evidence>
<keyword evidence="1" id="KW-1133">Transmembrane helix</keyword>
<feature type="transmembrane region" description="Helical" evidence="1">
    <location>
        <begin position="33"/>
        <end position="54"/>
    </location>
</feature>
<feature type="transmembrane region" description="Helical" evidence="1">
    <location>
        <begin position="69"/>
        <end position="89"/>
    </location>
</feature>
<dbReference type="EMBL" id="ABFX02000004">
    <property type="protein sequence ID" value="EDS18986.1"/>
    <property type="molecule type" value="Genomic_DNA"/>
</dbReference>
<keyword evidence="3" id="KW-1185">Reference proteome</keyword>
<evidence type="ECO:0000313" key="2">
    <source>
        <dbReference type="EMBL" id="EDS18986.1"/>
    </source>
</evidence>
<evidence type="ECO:0000256" key="1">
    <source>
        <dbReference type="SAM" id="Phobius"/>
    </source>
</evidence>
<feature type="transmembrane region" description="Helical" evidence="1">
    <location>
        <begin position="405"/>
        <end position="429"/>
    </location>
</feature>
<gene>
    <name evidence="2" type="ORF">CLORAM_00982</name>
</gene>
<comment type="caution">
    <text evidence="2">The sequence shown here is derived from an EMBL/GenBank/DDBJ whole genome shotgun (WGS) entry which is preliminary data.</text>
</comment>
<accession>B0N3G4</accession>
<dbReference type="AlphaFoldDB" id="B0N3G4"/>
<protein>
    <submittedName>
        <fullName evidence="2">Uncharacterized protein</fullName>
    </submittedName>
</protein>
<name>B0N3G4_9FIRM</name>
<feature type="transmembrane region" description="Helical" evidence="1">
    <location>
        <begin position="475"/>
        <end position="496"/>
    </location>
</feature>
<reference evidence="2" key="2">
    <citation type="submission" date="2014-06" db="EMBL/GenBank/DDBJ databases">
        <title>Draft genome sequence of Clostridium ramosum(DSM 1402).</title>
        <authorList>
            <person name="Sudarsanam P."/>
            <person name="Ley R."/>
            <person name="Guruge J."/>
            <person name="Turnbaugh P.J."/>
            <person name="Mahowald M."/>
            <person name="Liep D."/>
            <person name="Gordon J."/>
        </authorList>
    </citation>
    <scope>NUCLEOTIDE SEQUENCE</scope>
    <source>
        <strain evidence="2">DSM 1402</strain>
    </source>
</reference>
<feature type="transmembrane region" description="Helical" evidence="1">
    <location>
        <begin position="188"/>
        <end position="206"/>
    </location>
</feature>
<feature type="transmembrane region" description="Helical" evidence="1">
    <location>
        <begin position="249"/>
        <end position="268"/>
    </location>
</feature>
<proteinExistence type="predicted"/>
<keyword evidence="1" id="KW-0812">Transmembrane</keyword>
<organism evidence="2 3">
    <name type="scientific">Thomasclavelia ramosa DSM 1402</name>
    <dbReference type="NCBI Taxonomy" id="445974"/>
    <lineage>
        <taxon>Bacteria</taxon>
        <taxon>Bacillati</taxon>
        <taxon>Bacillota</taxon>
        <taxon>Erysipelotrichia</taxon>
        <taxon>Erysipelotrichales</taxon>
        <taxon>Coprobacillaceae</taxon>
        <taxon>Thomasclavelia</taxon>
    </lineage>
</organism>
<keyword evidence="1" id="KW-0472">Membrane</keyword>
<feature type="transmembrane region" description="Helical" evidence="1">
    <location>
        <begin position="435"/>
        <end position="455"/>
    </location>
</feature>
<dbReference type="eggNOG" id="COG2898">
    <property type="taxonomic scope" value="Bacteria"/>
</dbReference>
<sequence>MTMLKSLIKIRFQGIFMRSMKGSKNKNAGIGKLALMVLVFAYIAIVFGSMFGYMFNMVLEPFTAIGYEWLYFGIMAVLIVLLCFIGSVFTTQQEIYGAKDNEILLSMPIKTSDILLSRIFVVLIINYLYEALIAIPGGIVYFTQVPFDLLKLLFFLIVIITLPLLALALSCAFGWLMAMLMKRIRNKTIITMVLSLGFLGLYFYLINKLPEYLVALVANGKSIGEAIQNTLFPIYHLALAISDVNVVSLLLYLVCSVGPFVIVMYLLSKNFISIATSKAPSKKVKLKDSDIKFSSQKGALFKRELKHFTSNPMVMMNAALGIAFTVVLAGAVLIKGPELLDMLGVIPPEYQALVNEFIVPLLCLAVIGTNSMNIISAALISLEGNRLWIIKSLPIKTKDILESKLMLHLALCVPPGLLFSIVGSVVFSLSLVDSLLVIIVPIVFTVFEALLGLLINLWKPKFDWINETVVVKQSAAVMITMFGTMALVVFIGGIYIGYLNEFIGAVTYVYIMLALFLIIDIAFYYLLNTWGIKRFEEL</sequence>
<reference evidence="2" key="1">
    <citation type="submission" date="2007-11" db="EMBL/GenBank/DDBJ databases">
        <authorList>
            <person name="Fulton L."/>
            <person name="Clifton S."/>
            <person name="Fulton B."/>
            <person name="Xu J."/>
            <person name="Minx P."/>
            <person name="Pepin K.H."/>
            <person name="Johnson M."/>
            <person name="Thiruvilangam P."/>
            <person name="Bhonagiri V."/>
            <person name="Nash W.E."/>
            <person name="Mardis E.R."/>
            <person name="Wilson R.K."/>
        </authorList>
    </citation>
    <scope>NUCLEOTIDE SEQUENCE [LARGE SCALE GENOMIC DNA]</scope>
    <source>
        <strain evidence="2">DSM 1402</strain>
    </source>
</reference>
<dbReference type="Proteomes" id="UP000005798">
    <property type="component" value="Unassembled WGS sequence"/>
</dbReference>
<feature type="transmembrane region" description="Helical" evidence="1">
    <location>
        <begin position="502"/>
        <end position="527"/>
    </location>
</feature>
<feature type="transmembrane region" description="Helical" evidence="1">
    <location>
        <begin position="357"/>
        <end position="384"/>
    </location>
</feature>
<feature type="transmembrane region" description="Helical" evidence="1">
    <location>
        <begin position="313"/>
        <end position="334"/>
    </location>
</feature>
<feature type="transmembrane region" description="Helical" evidence="1">
    <location>
        <begin position="115"/>
        <end position="141"/>
    </location>
</feature>